<comment type="caution">
    <text evidence="1">The sequence shown here is derived from an EMBL/GenBank/DDBJ whole genome shotgun (WGS) entry which is preliminary data.</text>
</comment>
<dbReference type="Proteomes" id="UP001247620">
    <property type="component" value="Unassembled WGS sequence"/>
</dbReference>
<dbReference type="RefSeq" id="WP_310090514.1">
    <property type="nucleotide sequence ID" value="NZ_JAVDUU010000001.1"/>
</dbReference>
<evidence type="ECO:0000313" key="2">
    <source>
        <dbReference type="Proteomes" id="UP001247620"/>
    </source>
</evidence>
<organism evidence="1 2">
    <name type="scientific">Mucilaginibacter pocheonensis</name>
    <dbReference type="NCBI Taxonomy" id="398050"/>
    <lineage>
        <taxon>Bacteria</taxon>
        <taxon>Pseudomonadati</taxon>
        <taxon>Bacteroidota</taxon>
        <taxon>Sphingobacteriia</taxon>
        <taxon>Sphingobacteriales</taxon>
        <taxon>Sphingobacteriaceae</taxon>
        <taxon>Mucilaginibacter</taxon>
    </lineage>
</organism>
<accession>A0ABU1T4D4</accession>
<keyword evidence="2" id="KW-1185">Reference proteome</keyword>
<gene>
    <name evidence="1" type="ORF">J2W55_000002</name>
</gene>
<dbReference type="EMBL" id="JAVDUU010000001">
    <property type="protein sequence ID" value="MDR6940174.1"/>
    <property type="molecule type" value="Genomic_DNA"/>
</dbReference>
<sequence>MEWSFEIVRVHRYHNRGDFIFARLMEGDPDFQVMEGAVLAGIPIYPYVEMPRKLDENGNPRLDIFVFRPLSLEWLPADYFVEGQQVKLVSQD</sequence>
<protein>
    <submittedName>
        <fullName evidence="1">Uncharacterized protein</fullName>
    </submittedName>
</protein>
<reference evidence="1 2" key="1">
    <citation type="submission" date="2023-07" db="EMBL/GenBank/DDBJ databases">
        <title>Sorghum-associated microbial communities from plants grown in Nebraska, USA.</title>
        <authorList>
            <person name="Schachtman D."/>
        </authorList>
    </citation>
    <scope>NUCLEOTIDE SEQUENCE [LARGE SCALE GENOMIC DNA]</scope>
    <source>
        <strain evidence="1 2">3262</strain>
    </source>
</reference>
<proteinExistence type="predicted"/>
<name>A0ABU1T4D4_9SPHI</name>
<evidence type="ECO:0000313" key="1">
    <source>
        <dbReference type="EMBL" id="MDR6940174.1"/>
    </source>
</evidence>